<evidence type="ECO:0000256" key="1">
    <source>
        <dbReference type="SAM" id="SignalP"/>
    </source>
</evidence>
<gene>
    <name evidence="2" type="ORF">UXM345_LOCUS39063</name>
</gene>
<accession>A0A820RI13</accession>
<evidence type="ECO:0000313" key="2">
    <source>
        <dbReference type="EMBL" id="CAF4435870.1"/>
    </source>
</evidence>
<keyword evidence="1" id="KW-0732">Signal</keyword>
<comment type="caution">
    <text evidence="2">The sequence shown here is derived from an EMBL/GenBank/DDBJ whole genome shotgun (WGS) entry which is preliminary data.</text>
</comment>
<sequence length="80" mass="9254">MYQIIILVIIFLRSESLLPPYSLISSTSWVNNPETFYTDFSTSLTPDQRPSIFQFSYNNTPTLFICYTRQCSNISIVSMP</sequence>
<evidence type="ECO:0008006" key="4">
    <source>
        <dbReference type="Google" id="ProtNLM"/>
    </source>
</evidence>
<feature type="non-terminal residue" evidence="2">
    <location>
        <position position="80"/>
    </location>
</feature>
<protein>
    <recommendedName>
        <fullName evidence="4">Secreted protein</fullName>
    </recommendedName>
</protein>
<name>A0A820RI13_9BILA</name>
<dbReference type="EMBL" id="CAJOBF010036894">
    <property type="protein sequence ID" value="CAF4435870.1"/>
    <property type="molecule type" value="Genomic_DNA"/>
</dbReference>
<evidence type="ECO:0000313" key="3">
    <source>
        <dbReference type="Proteomes" id="UP000663842"/>
    </source>
</evidence>
<dbReference type="Proteomes" id="UP000663842">
    <property type="component" value="Unassembled WGS sequence"/>
</dbReference>
<feature type="chain" id="PRO_5032385367" description="Secreted protein" evidence="1">
    <location>
        <begin position="17"/>
        <end position="80"/>
    </location>
</feature>
<feature type="signal peptide" evidence="1">
    <location>
        <begin position="1"/>
        <end position="16"/>
    </location>
</feature>
<proteinExistence type="predicted"/>
<reference evidence="2" key="1">
    <citation type="submission" date="2021-02" db="EMBL/GenBank/DDBJ databases">
        <authorList>
            <person name="Nowell W R."/>
        </authorList>
    </citation>
    <scope>NUCLEOTIDE SEQUENCE</scope>
</reference>
<dbReference type="AlphaFoldDB" id="A0A820RI13"/>
<organism evidence="2 3">
    <name type="scientific">Rotaria magnacalcarata</name>
    <dbReference type="NCBI Taxonomy" id="392030"/>
    <lineage>
        <taxon>Eukaryota</taxon>
        <taxon>Metazoa</taxon>
        <taxon>Spiralia</taxon>
        <taxon>Gnathifera</taxon>
        <taxon>Rotifera</taxon>
        <taxon>Eurotatoria</taxon>
        <taxon>Bdelloidea</taxon>
        <taxon>Philodinida</taxon>
        <taxon>Philodinidae</taxon>
        <taxon>Rotaria</taxon>
    </lineage>
</organism>